<organism evidence="1">
    <name type="scientific">Anopheles sinensis</name>
    <name type="common">Mosquito</name>
    <dbReference type="NCBI Taxonomy" id="74873"/>
    <lineage>
        <taxon>Eukaryota</taxon>
        <taxon>Metazoa</taxon>
        <taxon>Ecdysozoa</taxon>
        <taxon>Arthropoda</taxon>
        <taxon>Hexapoda</taxon>
        <taxon>Insecta</taxon>
        <taxon>Pterygota</taxon>
        <taxon>Neoptera</taxon>
        <taxon>Endopterygota</taxon>
        <taxon>Diptera</taxon>
        <taxon>Nematocera</taxon>
        <taxon>Culicoidea</taxon>
        <taxon>Culicidae</taxon>
        <taxon>Anophelinae</taxon>
        <taxon>Anopheles</taxon>
    </lineage>
</organism>
<dbReference type="EnsemblMetazoa" id="ASIC019820-RA">
    <property type="protein sequence ID" value="ASIC019820-PA"/>
    <property type="gene ID" value="ASIC019820"/>
</dbReference>
<proteinExistence type="predicted"/>
<dbReference type="OrthoDB" id="8069625at2759"/>
<evidence type="ECO:0000313" key="2">
    <source>
        <dbReference type="EnsemblMetazoa" id="ASIC019820-PA"/>
    </source>
</evidence>
<evidence type="ECO:0000313" key="3">
    <source>
        <dbReference type="Proteomes" id="UP000030765"/>
    </source>
</evidence>
<keyword evidence="3" id="KW-1185">Reference proteome</keyword>
<dbReference type="VEuPathDB" id="VectorBase:ASIC019820"/>
<reference evidence="2" key="2">
    <citation type="submission" date="2020-05" db="UniProtKB">
        <authorList>
            <consortium name="EnsemblMetazoa"/>
        </authorList>
    </citation>
    <scope>IDENTIFICATION</scope>
</reference>
<gene>
    <name evidence="1" type="ORF">ZHAS_00019820</name>
</gene>
<dbReference type="EMBL" id="ATLV01024426">
    <property type="status" value="NOT_ANNOTATED_CDS"/>
    <property type="molecule type" value="Genomic_DNA"/>
</dbReference>
<evidence type="ECO:0000313" key="1">
    <source>
        <dbReference type="EMBL" id="KFB51391.1"/>
    </source>
</evidence>
<dbReference type="EMBL" id="KE525352">
    <property type="protein sequence ID" value="KFB51391.1"/>
    <property type="molecule type" value="Genomic_DNA"/>
</dbReference>
<sequence length="82" mass="9186">MDFQSAMETFAEAWVAASTGEQVSERAELSGRFPRPRANRNWWEVQKLKDVLWTLVGSGCSFMPVGTLPAYLENPSPLSQHS</sequence>
<dbReference type="Proteomes" id="UP000030765">
    <property type="component" value="Unassembled WGS sequence"/>
</dbReference>
<reference evidence="1 3" key="1">
    <citation type="journal article" date="2014" name="BMC Genomics">
        <title>Genome sequence of Anopheles sinensis provides insight into genetics basis of mosquito competence for malaria parasites.</title>
        <authorList>
            <person name="Zhou D."/>
            <person name="Zhang D."/>
            <person name="Ding G."/>
            <person name="Shi L."/>
            <person name="Hou Q."/>
            <person name="Ye Y."/>
            <person name="Xu Y."/>
            <person name="Zhou H."/>
            <person name="Xiong C."/>
            <person name="Li S."/>
            <person name="Yu J."/>
            <person name="Hong S."/>
            <person name="Yu X."/>
            <person name="Zou P."/>
            <person name="Chen C."/>
            <person name="Chang X."/>
            <person name="Wang W."/>
            <person name="Lv Y."/>
            <person name="Sun Y."/>
            <person name="Ma L."/>
            <person name="Shen B."/>
            <person name="Zhu C."/>
        </authorList>
    </citation>
    <scope>NUCLEOTIDE SEQUENCE [LARGE SCALE GENOMIC DNA]</scope>
</reference>
<accession>A0A084WME7</accession>
<name>A0A084WME7_ANOSI</name>
<dbReference type="AlphaFoldDB" id="A0A084WME7"/>
<protein>
    <submittedName>
        <fullName evidence="1">AGAP006640-PA-like protein</fullName>
    </submittedName>
</protein>